<evidence type="ECO:0000313" key="2">
    <source>
        <dbReference type="Proteomes" id="UP001140066"/>
    </source>
</evidence>
<name>A0ACC1K9D4_9FUNG</name>
<protein>
    <submittedName>
        <fullName evidence="1">Nucleolar protein</fullName>
    </submittedName>
</protein>
<reference evidence="1" key="1">
    <citation type="submission" date="2022-07" db="EMBL/GenBank/DDBJ databases">
        <title>Phylogenomic reconstructions and comparative analyses of Kickxellomycotina fungi.</title>
        <authorList>
            <person name="Reynolds N.K."/>
            <person name="Stajich J.E."/>
            <person name="Barry K."/>
            <person name="Grigoriev I.V."/>
            <person name="Crous P."/>
            <person name="Smith M.E."/>
        </authorList>
    </citation>
    <scope>NUCLEOTIDE SEQUENCE</scope>
    <source>
        <strain evidence="1">BCRC 34191</strain>
    </source>
</reference>
<proteinExistence type="predicted"/>
<dbReference type="Proteomes" id="UP001140066">
    <property type="component" value="Unassembled WGS sequence"/>
</dbReference>
<sequence>MAPGRKPAAKGKAAPAPKSAPAKSKVAAPAAAATKKKSAPVKTPAKRPEPESESEEEEEDDEEVEETIYEEMSDDSAVEEASGSEVEEEDEEEGAAEEESADVVQLEEDSDASESEIDEDALLAGIKGSESDVSESEGEEDVFRSGQGKIDIDGKASSIIRARLDKLKKSKGKPGVVYIGRIPHGFYEEQMVGYFKQFGTIKRLRLSRNPKTGRSRHFAFIEFAHHEVARIVAETMNNYLMFERLLKCVVVPEDKVHPQLFVNRNAKIVPGQRLRAHQAVHNRQRTQEEVESQVNRLVAKENKKRAKLQAAGIDYDFQGYKGVRPPKAKHVKYDDSE</sequence>
<evidence type="ECO:0000313" key="1">
    <source>
        <dbReference type="EMBL" id="KAJ2776915.1"/>
    </source>
</evidence>
<accession>A0ACC1K9D4</accession>
<comment type="caution">
    <text evidence="1">The sequence shown here is derived from an EMBL/GenBank/DDBJ whole genome shotgun (WGS) entry which is preliminary data.</text>
</comment>
<gene>
    <name evidence="1" type="primary">NOP15</name>
    <name evidence="1" type="ORF">GGI18_004274</name>
</gene>
<organism evidence="1 2">
    <name type="scientific">Coemansia linderi</name>
    <dbReference type="NCBI Taxonomy" id="2663919"/>
    <lineage>
        <taxon>Eukaryota</taxon>
        <taxon>Fungi</taxon>
        <taxon>Fungi incertae sedis</taxon>
        <taxon>Zoopagomycota</taxon>
        <taxon>Kickxellomycotina</taxon>
        <taxon>Kickxellomycetes</taxon>
        <taxon>Kickxellales</taxon>
        <taxon>Kickxellaceae</taxon>
        <taxon>Coemansia</taxon>
    </lineage>
</organism>
<dbReference type="EMBL" id="JANBUK010001880">
    <property type="protein sequence ID" value="KAJ2776915.1"/>
    <property type="molecule type" value="Genomic_DNA"/>
</dbReference>
<keyword evidence="2" id="KW-1185">Reference proteome</keyword>